<dbReference type="OrthoDB" id="8778559at2"/>
<proteinExistence type="inferred from homology"/>
<evidence type="ECO:0000256" key="4">
    <source>
        <dbReference type="ARBA" id="ARBA00022692"/>
    </source>
</evidence>
<evidence type="ECO:0000256" key="5">
    <source>
        <dbReference type="ARBA" id="ARBA00022989"/>
    </source>
</evidence>
<dbReference type="PANTHER" id="PTHR33452">
    <property type="entry name" value="OXIDOREDUCTASE CATD-RELATED"/>
    <property type="match status" value="1"/>
</dbReference>
<dbReference type="Proteomes" id="UP000032049">
    <property type="component" value="Unassembled WGS sequence"/>
</dbReference>
<evidence type="ECO:0000256" key="2">
    <source>
        <dbReference type="ARBA" id="ARBA00006679"/>
    </source>
</evidence>
<gene>
    <name evidence="8" type="ORF">TH53_08755</name>
</gene>
<feature type="transmembrane region" description="Helical" evidence="7">
    <location>
        <begin position="50"/>
        <end position="70"/>
    </location>
</feature>
<evidence type="ECO:0008006" key="10">
    <source>
        <dbReference type="Google" id="ProtNLM"/>
    </source>
</evidence>
<dbReference type="AlphaFoldDB" id="A0A0D0GSS1"/>
<feature type="transmembrane region" description="Helical" evidence="7">
    <location>
        <begin position="108"/>
        <end position="125"/>
    </location>
</feature>
<comment type="similarity">
    <text evidence="2">Belongs to the DoxX family.</text>
</comment>
<dbReference type="EMBL" id="JXRA01000033">
    <property type="protein sequence ID" value="KIO77521.1"/>
    <property type="molecule type" value="Genomic_DNA"/>
</dbReference>
<dbReference type="STRING" id="1503925.TH53_08755"/>
<accession>A0A0D0GSS1</accession>
<reference evidence="8 9" key="1">
    <citation type="submission" date="2015-01" db="EMBL/GenBank/DDBJ databases">
        <title>Draft genome sequence of Pedobacter sp. NL19 isolated from sludge of an effluent treatment pond in an abandoned uranium mine.</title>
        <authorList>
            <person name="Santos T."/>
            <person name="Caetano T."/>
            <person name="Covas C."/>
            <person name="Cruz A."/>
            <person name="Mendo S."/>
        </authorList>
    </citation>
    <scope>NUCLEOTIDE SEQUENCE [LARGE SCALE GENOMIC DNA]</scope>
    <source>
        <strain evidence="8 9">NL19</strain>
    </source>
</reference>
<evidence type="ECO:0000256" key="3">
    <source>
        <dbReference type="ARBA" id="ARBA00022475"/>
    </source>
</evidence>
<name>A0A0D0GSS1_9SPHI</name>
<dbReference type="InterPro" id="IPR051907">
    <property type="entry name" value="DoxX-like_oxidoreductase"/>
</dbReference>
<evidence type="ECO:0000256" key="7">
    <source>
        <dbReference type="SAM" id="Phobius"/>
    </source>
</evidence>
<evidence type="ECO:0000313" key="8">
    <source>
        <dbReference type="EMBL" id="KIO77521.1"/>
    </source>
</evidence>
<keyword evidence="4 7" id="KW-0812">Transmembrane</keyword>
<comment type="subcellular location">
    <subcellularLocation>
        <location evidence="1">Cell membrane</location>
        <topology evidence="1">Multi-pass membrane protein</topology>
    </subcellularLocation>
</comment>
<protein>
    <recommendedName>
        <fullName evidence="10">DoxX family protein</fullName>
    </recommendedName>
</protein>
<dbReference type="PANTHER" id="PTHR33452:SF1">
    <property type="entry name" value="INNER MEMBRANE PROTEIN YPHA-RELATED"/>
    <property type="match status" value="1"/>
</dbReference>
<dbReference type="RefSeq" id="WP_041880803.1">
    <property type="nucleotide sequence ID" value="NZ_CP157278.1"/>
</dbReference>
<keyword evidence="6 7" id="KW-0472">Membrane</keyword>
<comment type="caution">
    <text evidence="8">The sequence shown here is derived from an EMBL/GenBank/DDBJ whole genome shotgun (WGS) entry which is preliminary data.</text>
</comment>
<evidence type="ECO:0000256" key="1">
    <source>
        <dbReference type="ARBA" id="ARBA00004651"/>
    </source>
</evidence>
<dbReference type="InterPro" id="IPR032808">
    <property type="entry name" value="DoxX"/>
</dbReference>
<evidence type="ECO:0000313" key="9">
    <source>
        <dbReference type="Proteomes" id="UP000032049"/>
    </source>
</evidence>
<dbReference type="GO" id="GO:0005886">
    <property type="term" value="C:plasma membrane"/>
    <property type="evidence" value="ECO:0007669"/>
    <property type="project" value="UniProtKB-SubCell"/>
</dbReference>
<feature type="transmembrane region" description="Helical" evidence="7">
    <location>
        <begin position="12"/>
        <end position="30"/>
    </location>
</feature>
<keyword evidence="3" id="KW-1003">Cell membrane</keyword>
<feature type="transmembrane region" description="Helical" evidence="7">
    <location>
        <begin position="77"/>
        <end position="96"/>
    </location>
</feature>
<evidence type="ECO:0000256" key="6">
    <source>
        <dbReference type="ARBA" id="ARBA00023136"/>
    </source>
</evidence>
<organism evidence="8 9">
    <name type="scientific">Pedobacter lusitanus</name>
    <dbReference type="NCBI Taxonomy" id="1503925"/>
    <lineage>
        <taxon>Bacteria</taxon>
        <taxon>Pseudomonadati</taxon>
        <taxon>Bacteroidota</taxon>
        <taxon>Sphingobacteriia</taxon>
        <taxon>Sphingobacteriales</taxon>
        <taxon>Sphingobacteriaceae</taxon>
        <taxon>Pedobacter</taxon>
    </lineage>
</organism>
<dbReference type="Pfam" id="PF07681">
    <property type="entry name" value="DoxX"/>
    <property type="match status" value="1"/>
</dbReference>
<keyword evidence="5 7" id="KW-1133">Transmembrane helix</keyword>
<keyword evidence="9" id="KW-1185">Reference proteome</keyword>
<sequence length="131" mass="14381">MNKINAIDPLFLIRLAVGTIFLTHSLHGVFNQTVNAFGESYLNAVGFAPFGIIIAWAMILFEIAGSVLLILGKFLRLIVPCFCLILITGIVLVHYPDGWFVVGPGRNGMEFSFVLLVSLIAVLLPPKKIRI</sequence>